<reference evidence="14" key="2">
    <citation type="submission" date="2022-08" db="EMBL/GenBank/DDBJ databases">
        <authorList>
            <person name="Poehlein A."/>
            <person name="Guzman J."/>
            <person name="Daniel R."/>
            <person name="Vilcinskas A."/>
        </authorList>
    </citation>
    <scope>NUCLEOTIDE SEQUENCE</scope>
    <source>
        <strain evidence="14">G314FT</strain>
    </source>
</reference>
<dbReference type="InterPro" id="IPR036188">
    <property type="entry name" value="FAD/NAD-bd_sf"/>
</dbReference>
<gene>
    <name evidence="14" type="primary">pdhD_2</name>
    <name evidence="14" type="ORF">G314FT_18830</name>
</gene>
<dbReference type="PANTHER" id="PTHR22912:SF160">
    <property type="entry name" value="DIHYDROLIPOYL DEHYDROGENASE"/>
    <property type="match status" value="1"/>
</dbReference>
<evidence type="ECO:0000256" key="11">
    <source>
        <dbReference type="RuleBase" id="RU003692"/>
    </source>
</evidence>
<name>A0ABY5P1M7_9ENTE</name>
<feature type="domain" description="Pyridine nucleotide-disulphide oxidoreductase dimerisation" evidence="12">
    <location>
        <begin position="349"/>
        <end position="458"/>
    </location>
</feature>
<evidence type="ECO:0000313" key="14">
    <source>
        <dbReference type="EMBL" id="UUV99714.1"/>
    </source>
</evidence>
<dbReference type="NCBIfam" id="TIGR01350">
    <property type="entry name" value="lipoamide_DH"/>
    <property type="match status" value="1"/>
</dbReference>
<dbReference type="PRINTS" id="PR00411">
    <property type="entry name" value="PNDRDTASEI"/>
</dbReference>
<proteinExistence type="inferred from homology"/>
<dbReference type="InterPro" id="IPR050151">
    <property type="entry name" value="Class-I_Pyr_Nuc-Dis_Oxidored"/>
</dbReference>
<evidence type="ECO:0000256" key="1">
    <source>
        <dbReference type="ARBA" id="ARBA00007532"/>
    </source>
</evidence>
<keyword evidence="8" id="KW-1015">Disulfide bond</keyword>
<accession>A0ABY5P1M7</accession>
<dbReference type="GO" id="GO:0004148">
    <property type="term" value="F:dihydrolipoyl dehydrogenase (NADH) activity"/>
    <property type="evidence" value="ECO:0007669"/>
    <property type="project" value="UniProtKB-EC"/>
</dbReference>
<comment type="catalytic activity">
    <reaction evidence="10 11">
        <text>N(6)-[(R)-dihydrolipoyl]-L-lysyl-[protein] + NAD(+) = N(6)-[(R)-lipoyl]-L-lysyl-[protein] + NADH + H(+)</text>
        <dbReference type="Rhea" id="RHEA:15045"/>
        <dbReference type="Rhea" id="RHEA-COMP:10474"/>
        <dbReference type="Rhea" id="RHEA-COMP:10475"/>
        <dbReference type="ChEBI" id="CHEBI:15378"/>
        <dbReference type="ChEBI" id="CHEBI:57540"/>
        <dbReference type="ChEBI" id="CHEBI:57945"/>
        <dbReference type="ChEBI" id="CHEBI:83099"/>
        <dbReference type="ChEBI" id="CHEBI:83100"/>
        <dbReference type="EC" id="1.8.1.4"/>
    </reaction>
</comment>
<dbReference type="Gene3D" id="3.30.390.30">
    <property type="match status" value="1"/>
</dbReference>
<dbReference type="SUPFAM" id="SSF51905">
    <property type="entry name" value="FAD/NAD(P)-binding domain"/>
    <property type="match status" value="1"/>
</dbReference>
<dbReference type="EC" id="1.8.1.4" evidence="2 11"/>
<dbReference type="Pfam" id="PF07992">
    <property type="entry name" value="Pyr_redox_2"/>
    <property type="match status" value="1"/>
</dbReference>
<evidence type="ECO:0000256" key="8">
    <source>
        <dbReference type="ARBA" id="ARBA00023157"/>
    </source>
</evidence>
<dbReference type="EMBL" id="CP102451">
    <property type="protein sequence ID" value="UUV99714.1"/>
    <property type="molecule type" value="Genomic_DNA"/>
</dbReference>
<evidence type="ECO:0000256" key="5">
    <source>
        <dbReference type="ARBA" id="ARBA00022827"/>
    </source>
</evidence>
<sequence>MVVGDFESSLGTVVIGAGPGGYVAAIRAAQLGQSVTLIEKEYMGGTCLNVGCIPSKALIESSHYYHDITNSSFSGIKAKDVSIDFEEIQKWKDEQVVKKLTDGIKFLLKKNNVNVIEGAGYFMEENKVRVMHEFGGETYTFDNAIIATGSTPIEIPGFKFSDRVLDSTGLLNIKEIPESLVVIGGGYIGSELAGVFANLGTKVTILEGQSSILPNFDKKLVSFVEKSFKKLNVDIETKALAKQATIKDDGVTVTYEIDGKEKSIDCEYCLVSVGRKPNTSELGLERIGVKMSDRGLIEVDDTCQTSVEHIYAIGDIVPGLALAHKASYEGKIAAEVISGKDVSVDYRVMPAVCFTDPELSSTGLTKTEAKGLGYDVLVSEFPLSGNGRALSMGKTEGLVQIISDKQTGEILGGQIAGVNASDLISEISLAIETDATLEDISLTVHPHPTVSEAIMEAAEVGLGLPIHI</sequence>
<evidence type="ECO:0000256" key="10">
    <source>
        <dbReference type="ARBA" id="ARBA00049187"/>
    </source>
</evidence>
<keyword evidence="4 11" id="KW-0285">Flavoprotein</keyword>
<dbReference type="InterPro" id="IPR001100">
    <property type="entry name" value="Pyr_nuc-diS_OxRdtase"/>
</dbReference>
<dbReference type="InterPro" id="IPR012999">
    <property type="entry name" value="Pyr_OxRdtase_I_AS"/>
</dbReference>
<dbReference type="InterPro" id="IPR016156">
    <property type="entry name" value="FAD/NAD-linked_Rdtase_dimer_sf"/>
</dbReference>
<comment type="similarity">
    <text evidence="1 11">Belongs to the class-I pyridine nucleotide-disulfide oxidoreductase family.</text>
</comment>
<dbReference type="InterPro" id="IPR023753">
    <property type="entry name" value="FAD/NAD-binding_dom"/>
</dbReference>
<evidence type="ECO:0000259" key="12">
    <source>
        <dbReference type="Pfam" id="PF02852"/>
    </source>
</evidence>
<keyword evidence="6 11" id="KW-0560">Oxidoreductase</keyword>
<comment type="miscellaneous">
    <text evidence="11">The active site is a redox-active disulfide bond.</text>
</comment>
<reference evidence="14" key="1">
    <citation type="submission" date="2022-08" db="EMBL/GenBank/DDBJ databases">
        <title>Genome sequence of Vagococcus luciliae DSM 112651.</title>
        <authorList>
            <person name="Juan G."/>
            <person name="Anja P."/>
            <person name="Rolf D."/>
            <person name="Kampfer P."/>
            <person name="Vilcinskas A."/>
        </authorList>
    </citation>
    <scope>NUCLEOTIDE SEQUENCE</scope>
    <source>
        <strain evidence="14">G314FT</strain>
    </source>
</reference>
<evidence type="ECO:0000313" key="15">
    <source>
        <dbReference type="Proteomes" id="UP001058273"/>
    </source>
</evidence>
<dbReference type="PANTHER" id="PTHR22912">
    <property type="entry name" value="DISULFIDE OXIDOREDUCTASE"/>
    <property type="match status" value="1"/>
</dbReference>
<organism evidence="14 15">
    <name type="scientific">Vagococcus luciliae</name>
    <dbReference type="NCBI Taxonomy" id="2920380"/>
    <lineage>
        <taxon>Bacteria</taxon>
        <taxon>Bacillati</taxon>
        <taxon>Bacillota</taxon>
        <taxon>Bacilli</taxon>
        <taxon>Lactobacillales</taxon>
        <taxon>Enterococcaceae</taxon>
        <taxon>Vagococcus</taxon>
    </lineage>
</organism>
<evidence type="ECO:0000256" key="6">
    <source>
        <dbReference type="ARBA" id="ARBA00023002"/>
    </source>
</evidence>
<evidence type="ECO:0000256" key="7">
    <source>
        <dbReference type="ARBA" id="ARBA00023027"/>
    </source>
</evidence>
<keyword evidence="9 11" id="KW-0676">Redox-active center</keyword>
<evidence type="ECO:0000256" key="2">
    <source>
        <dbReference type="ARBA" id="ARBA00012608"/>
    </source>
</evidence>
<dbReference type="Gene3D" id="3.50.50.60">
    <property type="entry name" value="FAD/NAD(P)-binding domain"/>
    <property type="match status" value="2"/>
</dbReference>
<dbReference type="InterPro" id="IPR004099">
    <property type="entry name" value="Pyr_nucl-diS_OxRdtase_dimer"/>
</dbReference>
<keyword evidence="7 11" id="KW-0520">NAD</keyword>
<dbReference type="PRINTS" id="PR00368">
    <property type="entry name" value="FADPNR"/>
</dbReference>
<evidence type="ECO:0000256" key="4">
    <source>
        <dbReference type="ARBA" id="ARBA00022630"/>
    </source>
</evidence>
<dbReference type="PIRSF" id="PIRSF000350">
    <property type="entry name" value="Mercury_reductase_MerA"/>
    <property type="match status" value="1"/>
</dbReference>
<evidence type="ECO:0000256" key="9">
    <source>
        <dbReference type="ARBA" id="ARBA00023284"/>
    </source>
</evidence>
<dbReference type="PROSITE" id="PS00076">
    <property type="entry name" value="PYRIDINE_REDOX_1"/>
    <property type="match status" value="1"/>
</dbReference>
<dbReference type="Pfam" id="PF02852">
    <property type="entry name" value="Pyr_redox_dim"/>
    <property type="match status" value="1"/>
</dbReference>
<keyword evidence="5 11" id="KW-0274">FAD</keyword>
<dbReference type="Proteomes" id="UP001058273">
    <property type="component" value="Chromosome"/>
</dbReference>
<evidence type="ECO:0000259" key="13">
    <source>
        <dbReference type="Pfam" id="PF07992"/>
    </source>
</evidence>
<dbReference type="InterPro" id="IPR006258">
    <property type="entry name" value="Lipoamide_DH"/>
</dbReference>
<feature type="domain" description="FAD/NAD(P)-binding" evidence="13">
    <location>
        <begin position="13"/>
        <end position="330"/>
    </location>
</feature>
<keyword evidence="15" id="KW-1185">Reference proteome</keyword>
<evidence type="ECO:0000256" key="3">
    <source>
        <dbReference type="ARBA" id="ARBA00016961"/>
    </source>
</evidence>
<dbReference type="RefSeq" id="WP_257700989.1">
    <property type="nucleotide sequence ID" value="NZ_CP102451.1"/>
</dbReference>
<comment type="cofactor">
    <cofactor evidence="11">
        <name>FAD</name>
        <dbReference type="ChEBI" id="CHEBI:57692"/>
    </cofactor>
    <text evidence="11">Binds 1 FAD per subunit.</text>
</comment>
<protein>
    <recommendedName>
        <fullName evidence="3 11">Dihydrolipoyl dehydrogenase</fullName>
        <ecNumber evidence="2 11">1.8.1.4</ecNumber>
    </recommendedName>
</protein>
<dbReference type="SUPFAM" id="SSF55424">
    <property type="entry name" value="FAD/NAD-linked reductases, dimerisation (C-terminal) domain"/>
    <property type="match status" value="1"/>
</dbReference>